<dbReference type="Pfam" id="PF01119">
    <property type="entry name" value="DNA_mis_repair"/>
    <property type="match status" value="1"/>
</dbReference>
<comment type="similarity">
    <text evidence="1">Belongs to the DNA mismatch repair MutL/HexB family.</text>
</comment>
<evidence type="ECO:0000256" key="3">
    <source>
        <dbReference type="ARBA" id="ARBA00023204"/>
    </source>
</evidence>
<evidence type="ECO:0000313" key="6">
    <source>
        <dbReference type="EMBL" id="HCO70021.1"/>
    </source>
</evidence>
<evidence type="ECO:0000259" key="4">
    <source>
        <dbReference type="SMART" id="SM00853"/>
    </source>
</evidence>
<dbReference type="InterPro" id="IPR042121">
    <property type="entry name" value="MutL_C_regsub"/>
</dbReference>
<dbReference type="Gene3D" id="3.30.1370.100">
    <property type="entry name" value="MutL, C-terminal domain, regulatory subdomain"/>
    <property type="match status" value="1"/>
</dbReference>
<dbReference type="InterPro" id="IPR013507">
    <property type="entry name" value="DNA_mismatch_S5_2-like"/>
</dbReference>
<evidence type="ECO:0000259" key="5">
    <source>
        <dbReference type="SMART" id="SM01340"/>
    </source>
</evidence>
<dbReference type="NCBIfam" id="TIGR00585">
    <property type="entry name" value="mutl"/>
    <property type="match status" value="1"/>
</dbReference>
<dbReference type="InterPro" id="IPR038973">
    <property type="entry name" value="MutL/Mlh/Pms-like"/>
</dbReference>
<dbReference type="SUPFAM" id="SSF54211">
    <property type="entry name" value="Ribosomal protein S5 domain 2-like"/>
    <property type="match status" value="1"/>
</dbReference>
<dbReference type="SUPFAM" id="SSF55874">
    <property type="entry name" value="ATPase domain of HSP90 chaperone/DNA topoisomerase II/histidine kinase"/>
    <property type="match status" value="1"/>
</dbReference>
<feature type="domain" description="DNA mismatch repair protein S5" evidence="5">
    <location>
        <begin position="123"/>
        <end position="241"/>
    </location>
</feature>
<dbReference type="EMBL" id="DQBS01000129">
    <property type="protein sequence ID" value="HCO70021.1"/>
    <property type="molecule type" value="Genomic_DNA"/>
</dbReference>
<proteinExistence type="inferred from homology"/>
<dbReference type="SMART" id="SM00853">
    <property type="entry name" value="MutL_C"/>
    <property type="match status" value="1"/>
</dbReference>
<reference evidence="6 7" key="1">
    <citation type="journal article" date="2018" name="Nat. Biotechnol.">
        <title>A standardized bacterial taxonomy based on genome phylogeny substantially revises the tree of life.</title>
        <authorList>
            <person name="Parks D.H."/>
            <person name="Chuvochina M."/>
            <person name="Waite D.W."/>
            <person name="Rinke C."/>
            <person name="Skarshewski A."/>
            <person name="Chaumeil P.A."/>
            <person name="Hugenholtz P."/>
        </authorList>
    </citation>
    <scope>NUCLEOTIDE SEQUENCE [LARGE SCALE GENOMIC DNA]</scope>
    <source>
        <strain evidence="6">UBA9905</strain>
    </source>
</reference>
<dbReference type="InterPro" id="IPR002099">
    <property type="entry name" value="MutL/Mlh/PMS"/>
</dbReference>
<dbReference type="Gene3D" id="3.30.565.10">
    <property type="entry name" value="Histidine kinase-like ATPase, C-terminal domain"/>
    <property type="match status" value="1"/>
</dbReference>
<dbReference type="Pfam" id="PF08676">
    <property type="entry name" value="MutL_C"/>
    <property type="match status" value="1"/>
</dbReference>
<dbReference type="PANTHER" id="PTHR10073:SF12">
    <property type="entry name" value="DNA MISMATCH REPAIR PROTEIN MLH1"/>
    <property type="match status" value="1"/>
</dbReference>
<keyword evidence="2" id="KW-0227">DNA damage</keyword>
<comment type="caution">
    <text evidence="6">The sequence shown here is derived from an EMBL/GenBank/DDBJ whole genome shotgun (WGS) entry which is preliminary data.</text>
</comment>
<dbReference type="GO" id="GO:0006298">
    <property type="term" value="P:mismatch repair"/>
    <property type="evidence" value="ECO:0007669"/>
    <property type="project" value="InterPro"/>
</dbReference>
<name>A0A3D3TM78_9BACT</name>
<dbReference type="Gene3D" id="3.30.1540.20">
    <property type="entry name" value="MutL, C-terminal domain, dimerisation subdomain"/>
    <property type="match status" value="1"/>
</dbReference>
<dbReference type="GO" id="GO:0032300">
    <property type="term" value="C:mismatch repair complex"/>
    <property type="evidence" value="ECO:0007669"/>
    <property type="project" value="InterPro"/>
</dbReference>
<dbReference type="InterPro" id="IPR014721">
    <property type="entry name" value="Ribsml_uS5_D2-typ_fold_subgr"/>
</dbReference>
<protein>
    <submittedName>
        <fullName evidence="6">DNA mismatch repair protein MutL</fullName>
    </submittedName>
</protein>
<keyword evidence="3" id="KW-0234">DNA repair</keyword>
<organism evidence="6 7">
    <name type="scientific">Mesotoga infera</name>
    <dbReference type="NCBI Taxonomy" id="1236046"/>
    <lineage>
        <taxon>Bacteria</taxon>
        <taxon>Thermotogati</taxon>
        <taxon>Thermotogota</taxon>
        <taxon>Thermotogae</taxon>
        <taxon>Kosmotogales</taxon>
        <taxon>Kosmotogaceae</taxon>
        <taxon>Mesotoga</taxon>
    </lineage>
</organism>
<dbReference type="GO" id="GO:0030983">
    <property type="term" value="F:mismatched DNA binding"/>
    <property type="evidence" value="ECO:0007669"/>
    <property type="project" value="InterPro"/>
</dbReference>
<evidence type="ECO:0000256" key="2">
    <source>
        <dbReference type="ARBA" id="ARBA00022763"/>
    </source>
</evidence>
<evidence type="ECO:0000256" key="1">
    <source>
        <dbReference type="ARBA" id="ARBA00006082"/>
    </source>
</evidence>
<dbReference type="CDD" id="cd00782">
    <property type="entry name" value="MutL_Trans"/>
    <property type="match status" value="1"/>
</dbReference>
<dbReference type="Gene3D" id="3.30.230.10">
    <property type="match status" value="1"/>
</dbReference>
<dbReference type="InterPro" id="IPR036890">
    <property type="entry name" value="HATPase_C_sf"/>
</dbReference>
<dbReference type="SMART" id="SM01340">
    <property type="entry name" value="DNA_mis_repair"/>
    <property type="match status" value="1"/>
</dbReference>
<accession>A0A3D3TM78</accession>
<gene>
    <name evidence="6" type="ORF">DIT26_05480</name>
</gene>
<dbReference type="AlphaFoldDB" id="A0A3D3TM78"/>
<sequence length="514" mass="57964">LDPLLTFGFRGGAPSPIASVSRMRLSTISDTEELGVALDIAGGDITGEKPLSGSNGTAVEVFDLLYNTPARRKFLKSASIEGRMVTEMVQRFILAFDGIDFTYSRDSQVIYDTRGLESVEARAALIYPGLSEKDLIPVSESSAEIKIRGFVTLPNRTRKNRMGENIFVNGRYVRQFELNFALERGYGETLQKGNFPFAVLFIDIDPQQVDVNIHPQKLEVKFASTASVLDKVKRAVRSAIIKGAGHFTINVVHSEDNTTGSSEERKDISEIYQDHGISDHDFKHSWRNQKVFDNSASDTYTQSRFDRHLFRSFTPAEKRESSQNKEKSGVAKASFIGVFGERYLIAESEDGLLLIDQHAAHERIIFEALKESKRISPQNLLMPLELNLERSKMDMVIAREETLKKLGFTFNFDNDKIIMVSIPQVMRTEGAIDTLEEILHEMRLEGLETPERVFDNLLASIACKAAIRTGDRLDIGQAEVLFEELKKKNLLVCPHGRPISMVIRLEDLDRYFSR</sequence>
<dbReference type="InterPro" id="IPR014790">
    <property type="entry name" value="MutL_C"/>
</dbReference>
<dbReference type="Proteomes" id="UP000264215">
    <property type="component" value="Unassembled WGS sequence"/>
</dbReference>
<dbReference type="InterPro" id="IPR042120">
    <property type="entry name" value="MutL_C_dimsub"/>
</dbReference>
<evidence type="ECO:0000313" key="7">
    <source>
        <dbReference type="Proteomes" id="UP000264215"/>
    </source>
</evidence>
<dbReference type="PANTHER" id="PTHR10073">
    <property type="entry name" value="DNA MISMATCH REPAIR PROTEIN MLH, PMS, MUTL"/>
    <property type="match status" value="1"/>
</dbReference>
<dbReference type="GO" id="GO:0016887">
    <property type="term" value="F:ATP hydrolysis activity"/>
    <property type="evidence" value="ECO:0007669"/>
    <property type="project" value="InterPro"/>
</dbReference>
<dbReference type="SUPFAM" id="SSF118116">
    <property type="entry name" value="DNA mismatch repair protein MutL"/>
    <property type="match status" value="1"/>
</dbReference>
<dbReference type="InterPro" id="IPR037198">
    <property type="entry name" value="MutL_C_sf"/>
</dbReference>
<dbReference type="GO" id="GO:0005524">
    <property type="term" value="F:ATP binding"/>
    <property type="evidence" value="ECO:0007669"/>
    <property type="project" value="InterPro"/>
</dbReference>
<feature type="domain" description="MutL C-terminal dimerisation" evidence="4">
    <location>
        <begin position="335"/>
        <end position="473"/>
    </location>
</feature>
<dbReference type="GO" id="GO:0140664">
    <property type="term" value="F:ATP-dependent DNA damage sensor activity"/>
    <property type="evidence" value="ECO:0007669"/>
    <property type="project" value="InterPro"/>
</dbReference>
<feature type="non-terminal residue" evidence="6">
    <location>
        <position position="1"/>
    </location>
</feature>
<dbReference type="InterPro" id="IPR020568">
    <property type="entry name" value="Ribosomal_Su5_D2-typ_SF"/>
</dbReference>